<dbReference type="RefSeq" id="WP_084282173.1">
    <property type="nucleotide sequence ID" value="NZ_FWXJ01000001.1"/>
</dbReference>
<dbReference type="NCBIfam" id="TIGR02433">
    <property type="entry name" value="lysidine_TilS_C"/>
    <property type="match status" value="1"/>
</dbReference>
<comment type="function">
    <text evidence="8">Ligates lysine onto the cytidine present at position 34 of the AUA codon-specific tRNA(Ile) that contains the anticodon CAU, in an ATP-dependent manner. Cytidine is converted to lysidine, thus changing the amino acid specificity of the tRNA from methionine to isoleucine.</text>
</comment>
<evidence type="ECO:0000256" key="4">
    <source>
        <dbReference type="ARBA" id="ARBA00022694"/>
    </source>
</evidence>
<comment type="domain">
    <text evidence="8">The N-terminal region contains the highly conserved SGGXDS motif, predicted to be a P-loop motif involved in ATP binding.</text>
</comment>
<dbReference type="InterPro" id="IPR012796">
    <property type="entry name" value="Lysidine-tRNA-synth_C"/>
</dbReference>
<dbReference type="PANTHER" id="PTHR43033:SF1">
    <property type="entry name" value="TRNA(ILE)-LYSIDINE SYNTHASE-RELATED"/>
    <property type="match status" value="1"/>
</dbReference>
<dbReference type="NCBIfam" id="TIGR02432">
    <property type="entry name" value="lysidine_TilS_N"/>
    <property type="match status" value="1"/>
</dbReference>
<dbReference type="OrthoDB" id="9807403at2"/>
<organism evidence="10 11">
    <name type="scientific">Polynucleobacter kasalickyi</name>
    <dbReference type="NCBI Taxonomy" id="1938817"/>
    <lineage>
        <taxon>Bacteria</taxon>
        <taxon>Pseudomonadati</taxon>
        <taxon>Pseudomonadota</taxon>
        <taxon>Betaproteobacteria</taxon>
        <taxon>Burkholderiales</taxon>
        <taxon>Burkholderiaceae</taxon>
        <taxon>Polynucleobacter</taxon>
    </lineage>
</organism>
<dbReference type="Pfam" id="PF11734">
    <property type="entry name" value="TilS_C"/>
    <property type="match status" value="1"/>
</dbReference>
<dbReference type="AlphaFoldDB" id="A0A1W1Y4V4"/>
<feature type="domain" description="Lysidine-tRNA(Ile) synthetase C-terminal" evidence="9">
    <location>
        <begin position="360"/>
        <end position="431"/>
    </location>
</feature>
<evidence type="ECO:0000256" key="1">
    <source>
        <dbReference type="ARBA" id="ARBA00004496"/>
    </source>
</evidence>
<gene>
    <name evidence="8" type="primary">tilS</name>
    <name evidence="10" type="ORF">SAMN06296008_101399</name>
</gene>
<evidence type="ECO:0000256" key="2">
    <source>
        <dbReference type="ARBA" id="ARBA00022490"/>
    </source>
</evidence>
<keyword evidence="4 8" id="KW-0819">tRNA processing</keyword>
<dbReference type="InterPro" id="IPR012094">
    <property type="entry name" value="tRNA_Ile_lys_synt"/>
</dbReference>
<keyword evidence="5 8" id="KW-0547">Nucleotide-binding</keyword>
<comment type="subcellular location">
    <subcellularLocation>
        <location evidence="1 8">Cytoplasm</location>
    </subcellularLocation>
</comment>
<dbReference type="GO" id="GO:0006400">
    <property type="term" value="P:tRNA modification"/>
    <property type="evidence" value="ECO:0007669"/>
    <property type="project" value="UniProtKB-UniRule"/>
</dbReference>
<dbReference type="InterPro" id="IPR015262">
    <property type="entry name" value="tRNA_Ile_lys_synt_subst-bd"/>
</dbReference>
<evidence type="ECO:0000256" key="5">
    <source>
        <dbReference type="ARBA" id="ARBA00022741"/>
    </source>
</evidence>
<feature type="binding site" evidence="8">
    <location>
        <begin position="26"/>
        <end position="31"/>
    </location>
    <ligand>
        <name>ATP</name>
        <dbReference type="ChEBI" id="CHEBI:30616"/>
    </ligand>
</feature>
<protein>
    <recommendedName>
        <fullName evidence="8">tRNA(Ile)-lysidine synthase</fullName>
        <ecNumber evidence="8">6.3.4.19</ecNumber>
    </recommendedName>
    <alternativeName>
        <fullName evidence="8">tRNA(Ile)-2-lysyl-cytidine synthase</fullName>
    </alternativeName>
    <alternativeName>
        <fullName evidence="8">tRNA(Ile)-lysidine synthetase</fullName>
    </alternativeName>
</protein>
<dbReference type="GO" id="GO:0032267">
    <property type="term" value="F:tRNA(Ile)-lysidine synthase activity"/>
    <property type="evidence" value="ECO:0007669"/>
    <property type="project" value="UniProtKB-EC"/>
</dbReference>
<dbReference type="Proteomes" id="UP000192708">
    <property type="component" value="Unassembled WGS sequence"/>
</dbReference>
<dbReference type="SUPFAM" id="SSF56037">
    <property type="entry name" value="PheT/TilS domain"/>
    <property type="match status" value="1"/>
</dbReference>
<keyword evidence="6 8" id="KW-0067">ATP-binding</keyword>
<evidence type="ECO:0000259" key="9">
    <source>
        <dbReference type="SMART" id="SM00977"/>
    </source>
</evidence>
<dbReference type="EMBL" id="FWXJ01000001">
    <property type="protein sequence ID" value="SMC31164.1"/>
    <property type="molecule type" value="Genomic_DNA"/>
</dbReference>
<dbReference type="PANTHER" id="PTHR43033">
    <property type="entry name" value="TRNA(ILE)-LYSIDINE SYNTHASE-RELATED"/>
    <property type="match status" value="1"/>
</dbReference>
<dbReference type="EC" id="6.3.4.19" evidence="8"/>
<sequence length="436" mass="50004">MASLKTLPLNNSFGIEMGGRIAVAFSGGLDSTVLLHSMVAAHGHEHVMALHVHHGLQEIAKDWIAHCAKIAQDYDIEFDHRSISWKENTTELNNLEARARAVRYQALLEMCEVHQIEHLLLAHHQDDQAETILLQLFRGAGVQGLSAMPSQKEVSMGKVTVWRPFLEITRAELEAYARFYQLEWIEDPSNQDEKFTRNFIRQQLIPLIEEVAPQFRSNLSRSAKHFSRAQRLLDQLAEIDLATIQVKQSLQIKPLIKLRSADVDRATNALRRWLAMQGLRMPSEERLNAWWLDMDRLKDLDDQRLSWQHDGHVLRVWRQQLSIVDKNIEGHWVFQPLADPLQGWGLSEKDYQEASATQRLHEAERVGGEKLRIAPKSARKTLKNLFQELSVPPWERTAPLLMLGEEILAVAGVGMNVDLCMNAGPRWVAHWELLEK</sequence>
<keyword evidence="2 8" id="KW-0963">Cytoplasm</keyword>
<dbReference type="SUPFAM" id="SSF82829">
    <property type="entry name" value="MesJ substrate recognition domain-like"/>
    <property type="match status" value="1"/>
</dbReference>
<dbReference type="STRING" id="1938817.SAMN06296008_101399"/>
<comment type="catalytic activity">
    <reaction evidence="7 8">
        <text>cytidine(34) in tRNA(Ile2) + L-lysine + ATP = lysidine(34) in tRNA(Ile2) + AMP + diphosphate + H(+)</text>
        <dbReference type="Rhea" id="RHEA:43744"/>
        <dbReference type="Rhea" id="RHEA-COMP:10625"/>
        <dbReference type="Rhea" id="RHEA-COMP:10670"/>
        <dbReference type="ChEBI" id="CHEBI:15378"/>
        <dbReference type="ChEBI" id="CHEBI:30616"/>
        <dbReference type="ChEBI" id="CHEBI:32551"/>
        <dbReference type="ChEBI" id="CHEBI:33019"/>
        <dbReference type="ChEBI" id="CHEBI:82748"/>
        <dbReference type="ChEBI" id="CHEBI:83665"/>
        <dbReference type="ChEBI" id="CHEBI:456215"/>
        <dbReference type="EC" id="6.3.4.19"/>
    </reaction>
</comment>
<dbReference type="GO" id="GO:0005524">
    <property type="term" value="F:ATP binding"/>
    <property type="evidence" value="ECO:0007669"/>
    <property type="project" value="UniProtKB-UniRule"/>
</dbReference>
<evidence type="ECO:0000313" key="10">
    <source>
        <dbReference type="EMBL" id="SMC31164.1"/>
    </source>
</evidence>
<evidence type="ECO:0000256" key="7">
    <source>
        <dbReference type="ARBA" id="ARBA00048539"/>
    </source>
</evidence>
<accession>A0A1W1Y4V4</accession>
<evidence type="ECO:0000256" key="8">
    <source>
        <dbReference type="HAMAP-Rule" id="MF_01161"/>
    </source>
</evidence>
<dbReference type="HAMAP" id="MF_01161">
    <property type="entry name" value="tRNA_Ile_lys_synt"/>
    <property type="match status" value="1"/>
</dbReference>
<dbReference type="CDD" id="cd01992">
    <property type="entry name" value="TilS_N"/>
    <property type="match status" value="1"/>
</dbReference>
<dbReference type="SUPFAM" id="SSF52402">
    <property type="entry name" value="Adenine nucleotide alpha hydrolases-like"/>
    <property type="match status" value="1"/>
</dbReference>
<keyword evidence="11" id="KW-1185">Reference proteome</keyword>
<dbReference type="Pfam" id="PF09179">
    <property type="entry name" value="TilS"/>
    <property type="match status" value="1"/>
</dbReference>
<proteinExistence type="inferred from homology"/>
<comment type="similarity">
    <text evidence="8">Belongs to the tRNA(Ile)-lysidine synthase family.</text>
</comment>
<name>A0A1W1Y4V4_9BURK</name>
<reference evidence="10 11" key="1">
    <citation type="submission" date="2017-04" db="EMBL/GenBank/DDBJ databases">
        <authorList>
            <person name="Afonso C.L."/>
            <person name="Miller P.J."/>
            <person name="Scott M.A."/>
            <person name="Spackman E."/>
            <person name="Goraichik I."/>
            <person name="Dimitrov K.M."/>
            <person name="Suarez D.L."/>
            <person name="Swayne D.E."/>
        </authorList>
    </citation>
    <scope>NUCLEOTIDE SEQUENCE [LARGE SCALE GENOMIC DNA]</scope>
    <source>
        <strain evidence="10 11">VK13</strain>
    </source>
</reference>
<dbReference type="Gene3D" id="1.20.59.20">
    <property type="match status" value="1"/>
</dbReference>
<dbReference type="InterPro" id="IPR014729">
    <property type="entry name" value="Rossmann-like_a/b/a_fold"/>
</dbReference>
<dbReference type="Pfam" id="PF01171">
    <property type="entry name" value="ATP_bind_3"/>
    <property type="match status" value="1"/>
</dbReference>
<keyword evidence="3 8" id="KW-0436">Ligase</keyword>
<dbReference type="InterPro" id="IPR011063">
    <property type="entry name" value="TilS/TtcA_N"/>
</dbReference>
<evidence type="ECO:0000313" key="11">
    <source>
        <dbReference type="Proteomes" id="UP000192708"/>
    </source>
</evidence>
<evidence type="ECO:0000256" key="3">
    <source>
        <dbReference type="ARBA" id="ARBA00022598"/>
    </source>
</evidence>
<dbReference type="SMART" id="SM00977">
    <property type="entry name" value="TilS_C"/>
    <property type="match status" value="1"/>
</dbReference>
<dbReference type="GO" id="GO:0005737">
    <property type="term" value="C:cytoplasm"/>
    <property type="evidence" value="ECO:0007669"/>
    <property type="project" value="UniProtKB-SubCell"/>
</dbReference>
<evidence type="ECO:0000256" key="6">
    <source>
        <dbReference type="ARBA" id="ARBA00022840"/>
    </source>
</evidence>
<dbReference type="InterPro" id="IPR012795">
    <property type="entry name" value="tRNA_Ile_lys_synt_N"/>
</dbReference>
<dbReference type="Gene3D" id="3.40.50.620">
    <property type="entry name" value="HUPs"/>
    <property type="match status" value="1"/>
</dbReference>